<sequence length="142" mass="15000">MTADTPKSRIVGTVVCLPVRDLDASLSFYRSVFDLPELGADEGIIVVELPGLSLFLIEEHAFGTYTGKVGRGVAYPGSGSAVILSCATSSRRTLDEMLRSAASSGGTIARRAGEDEDLGLYLGYFFDPDGHQWELAHAGSGA</sequence>
<accession>A0ABV6RF37</accession>
<feature type="domain" description="VOC" evidence="1">
    <location>
        <begin position="10"/>
        <end position="138"/>
    </location>
</feature>
<dbReference type="InterPro" id="IPR004360">
    <property type="entry name" value="Glyas_Fos-R_dOase_dom"/>
</dbReference>
<dbReference type="Gene3D" id="3.10.180.10">
    <property type="entry name" value="2,3-Dihydroxybiphenyl 1,2-Dioxygenase, domain 1"/>
    <property type="match status" value="1"/>
</dbReference>
<protein>
    <submittedName>
        <fullName evidence="2">VOC family protein</fullName>
    </submittedName>
</protein>
<name>A0ABV6RF37_9MICO</name>
<reference evidence="2 3" key="1">
    <citation type="submission" date="2024-09" db="EMBL/GenBank/DDBJ databases">
        <authorList>
            <person name="Sun Q."/>
            <person name="Mori K."/>
        </authorList>
    </citation>
    <scope>NUCLEOTIDE SEQUENCE [LARGE SCALE GENOMIC DNA]</scope>
    <source>
        <strain evidence="2 3">CICC 10874</strain>
    </source>
</reference>
<evidence type="ECO:0000313" key="2">
    <source>
        <dbReference type="EMBL" id="MFC0675174.1"/>
    </source>
</evidence>
<gene>
    <name evidence="2" type="ORF">ACFFF6_14515</name>
</gene>
<dbReference type="PANTHER" id="PTHR36503:SF1">
    <property type="entry name" value="BLR2520 PROTEIN"/>
    <property type="match status" value="1"/>
</dbReference>
<dbReference type="PROSITE" id="PS51819">
    <property type="entry name" value="VOC"/>
    <property type="match status" value="1"/>
</dbReference>
<dbReference type="InterPro" id="IPR029068">
    <property type="entry name" value="Glyas_Bleomycin-R_OHBP_Dase"/>
</dbReference>
<organism evidence="2 3">
    <name type="scientific">Brachybacterium hainanense</name>
    <dbReference type="NCBI Taxonomy" id="1541174"/>
    <lineage>
        <taxon>Bacteria</taxon>
        <taxon>Bacillati</taxon>
        <taxon>Actinomycetota</taxon>
        <taxon>Actinomycetes</taxon>
        <taxon>Micrococcales</taxon>
        <taxon>Dermabacteraceae</taxon>
        <taxon>Brachybacterium</taxon>
    </lineage>
</organism>
<dbReference type="RefSeq" id="WP_376981963.1">
    <property type="nucleotide sequence ID" value="NZ_JBHLSV010000020.1"/>
</dbReference>
<proteinExistence type="predicted"/>
<evidence type="ECO:0000313" key="3">
    <source>
        <dbReference type="Proteomes" id="UP001589793"/>
    </source>
</evidence>
<dbReference type="Pfam" id="PF00903">
    <property type="entry name" value="Glyoxalase"/>
    <property type="match status" value="1"/>
</dbReference>
<evidence type="ECO:0000259" key="1">
    <source>
        <dbReference type="PROSITE" id="PS51819"/>
    </source>
</evidence>
<dbReference type="EMBL" id="JBHLSV010000020">
    <property type="protein sequence ID" value="MFC0675174.1"/>
    <property type="molecule type" value="Genomic_DNA"/>
</dbReference>
<dbReference type="PANTHER" id="PTHR36503">
    <property type="entry name" value="BLR2520 PROTEIN"/>
    <property type="match status" value="1"/>
</dbReference>
<comment type="caution">
    <text evidence="2">The sequence shown here is derived from an EMBL/GenBank/DDBJ whole genome shotgun (WGS) entry which is preliminary data.</text>
</comment>
<dbReference type="SUPFAM" id="SSF54593">
    <property type="entry name" value="Glyoxalase/Bleomycin resistance protein/Dihydroxybiphenyl dioxygenase"/>
    <property type="match status" value="1"/>
</dbReference>
<dbReference type="Proteomes" id="UP001589793">
    <property type="component" value="Unassembled WGS sequence"/>
</dbReference>
<keyword evidence="3" id="KW-1185">Reference proteome</keyword>
<dbReference type="InterPro" id="IPR037523">
    <property type="entry name" value="VOC_core"/>
</dbReference>